<comment type="caution">
    <text evidence="2">The sequence shown here is derived from an EMBL/GenBank/DDBJ whole genome shotgun (WGS) entry which is preliminary data.</text>
</comment>
<dbReference type="Pfam" id="PF05056">
    <property type="entry name" value="DUF674"/>
    <property type="match status" value="1"/>
</dbReference>
<evidence type="ECO:0000313" key="3">
    <source>
        <dbReference type="Proteomes" id="UP000823749"/>
    </source>
</evidence>
<dbReference type="EMBL" id="JACTNZ010000003">
    <property type="protein sequence ID" value="KAG5557901.1"/>
    <property type="molecule type" value="Genomic_DNA"/>
</dbReference>
<accession>A0AAV6KZ23</accession>
<feature type="region of interest" description="Disordered" evidence="1">
    <location>
        <begin position="61"/>
        <end position="84"/>
    </location>
</feature>
<evidence type="ECO:0000313" key="2">
    <source>
        <dbReference type="EMBL" id="KAG5557901.1"/>
    </source>
</evidence>
<dbReference type="PANTHER" id="PTHR33103:SF27">
    <property type="entry name" value="OS04G0594700 PROTEIN"/>
    <property type="match status" value="1"/>
</dbReference>
<keyword evidence="3" id="KW-1185">Reference proteome</keyword>
<protein>
    <recommendedName>
        <fullName evidence="4">DUF674 family protein</fullName>
    </recommendedName>
</protein>
<dbReference type="Proteomes" id="UP000823749">
    <property type="component" value="Chromosome 3"/>
</dbReference>
<feature type="compositionally biased region" description="Polar residues" evidence="1">
    <location>
        <begin position="61"/>
        <end position="70"/>
    </location>
</feature>
<dbReference type="PANTHER" id="PTHR33103">
    <property type="entry name" value="OS01G0153900 PROTEIN"/>
    <property type="match status" value="1"/>
</dbReference>
<evidence type="ECO:0000256" key="1">
    <source>
        <dbReference type="SAM" id="MobiDB-lite"/>
    </source>
</evidence>
<proteinExistence type="predicted"/>
<reference evidence="2" key="1">
    <citation type="submission" date="2020-08" db="EMBL/GenBank/DDBJ databases">
        <title>Plant Genome Project.</title>
        <authorList>
            <person name="Zhang R.-G."/>
        </authorList>
    </citation>
    <scope>NUCLEOTIDE SEQUENCE</scope>
    <source>
        <strain evidence="2">WSP0</strain>
        <tissue evidence="2">Leaf</tissue>
    </source>
</reference>
<dbReference type="AlphaFoldDB" id="A0AAV6KZ23"/>
<evidence type="ECO:0008006" key="4">
    <source>
        <dbReference type="Google" id="ProtNLM"/>
    </source>
</evidence>
<organism evidence="2 3">
    <name type="scientific">Rhododendron griersonianum</name>
    <dbReference type="NCBI Taxonomy" id="479676"/>
    <lineage>
        <taxon>Eukaryota</taxon>
        <taxon>Viridiplantae</taxon>
        <taxon>Streptophyta</taxon>
        <taxon>Embryophyta</taxon>
        <taxon>Tracheophyta</taxon>
        <taxon>Spermatophyta</taxon>
        <taxon>Magnoliopsida</taxon>
        <taxon>eudicotyledons</taxon>
        <taxon>Gunneridae</taxon>
        <taxon>Pentapetalae</taxon>
        <taxon>asterids</taxon>
        <taxon>Ericales</taxon>
        <taxon>Ericaceae</taxon>
        <taxon>Ericoideae</taxon>
        <taxon>Rhodoreae</taxon>
        <taxon>Rhododendron</taxon>
    </lineage>
</organism>
<gene>
    <name evidence="2" type="ORF">RHGRI_007969</name>
</gene>
<sequence>MSAPPLLPASSSPSFSDPIIGIIYNANCTTSLNSSTTTGSASNSTCKVLIVPGFADTNCTPSHESYSSPNDSHKKVSTTAPDSAPQTSTVLVQYTPAFSLIFLTLPVGTIIRLLEDKSPPTVIGCMNSLYKSIENLDAQLFVSEACKKMLLQLTRLPEVQCKNLKAMIEKNLEPNKCFYFCANSDCRTGVKGILSDLPNVRCHCGQVMNQLATLVETDSYKGNGGFVKRGAERFLILQLLQLSLVSKTPLTDWVQLKQGTIFPTELEAKDMGELLGTKPANSESKKMDLKLFFSQCGHEVLYAESGEDFVDFLFSFLTFPLGSILKLLGGKSSLGCADNLYSSVENFSTDNYFPSEEIERMLLSPKLAPFSACESQLLHIEESVNPQYMVDSCWEPNAEWFVRPVVADSCCNSFEGKFSGPLSLVNPKSSAGETTGGGGFVNGPVKFMVTDALAVTLLSPISITSYLADLNIRITDVGEKVVSVGENEALNLLKMALVSGKALTNVFKLVADQSVSE</sequence>
<dbReference type="InterPro" id="IPR007750">
    <property type="entry name" value="DUF674"/>
</dbReference>
<name>A0AAV6KZ23_9ERIC</name>